<dbReference type="Proteomes" id="UP000734854">
    <property type="component" value="Unassembled WGS sequence"/>
</dbReference>
<dbReference type="PROSITE" id="PS01031">
    <property type="entry name" value="SHSP"/>
    <property type="match status" value="1"/>
</dbReference>
<feature type="domain" description="SHSP" evidence="5">
    <location>
        <begin position="198"/>
        <end position="323"/>
    </location>
</feature>
<dbReference type="InterPro" id="IPR008978">
    <property type="entry name" value="HSP20-like_chaperone"/>
</dbReference>
<dbReference type="Pfam" id="PF00011">
    <property type="entry name" value="HSP20"/>
    <property type="match status" value="2"/>
</dbReference>
<protein>
    <recommendedName>
        <fullName evidence="5">SHSP domain-containing protein</fullName>
    </recommendedName>
</protein>
<comment type="caution">
    <text evidence="6">The sequence shown here is derived from an EMBL/GenBank/DDBJ whole genome shotgun (WGS) entry which is preliminary data.</text>
</comment>
<evidence type="ECO:0000313" key="7">
    <source>
        <dbReference type="Proteomes" id="UP000734854"/>
    </source>
</evidence>
<feature type="region of interest" description="Disordered" evidence="4">
    <location>
        <begin position="194"/>
        <end position="213"/>
    </location>
</feature>
<dbReference type="EMBL" id="JACMSC010000004">
    <property type="protein sequence ID" value="KAG6526681.1"/>
    <property type="molecule type" value="Genomic_DNA"/>
</dbReference>
<sequence>MEVQTPGNNQDHKMSFRPFAFGFSTRRSSPLDPFFLDPSYSDHSFPRSGFGDDSAFSAVADARVDWKETREARVFKADLPGRHKRGVKVEVGGSSVHISGERNCKREKKTDTQHHVELEKASVVADARFFNAGIPGRHKRGVKVEVGGSSVQISGERNCKREKKIETRHLVEREKTTETWHRVEREKITETWHRVESEKKTDTRPRVAREKKADSGGEVLRRFRLPANVKADQVEVAMQNRMLTVTVPKEVVKQPAKKASAPVKTDTWHRVERSSGKFLRRFRLPANAKADQVKAAMENGVLSVTVPKESVKKPIVKSIEISG</sequence>
<evidence type="ECO:0000256" key="1">
    <source>
        <dbReference type="ARBA" id="ARBA00023016"/>
    </source>
</evidence>
<evidence type="ECO:0000256" key="4">
    <source>
        <dbReference type="SAM" id="MobiDB-lite"/>
    </source>
</evidence>
<dbReference type="PANTHER" id="PTHR11527">
    <property type="entry name" value="HEAT-SHOCK PROTEIN 20 FAMILY MEMBER"/>
    <property type="match status" value="1"/>
</dbReference>
<gene>
    <name evidence="6" type="ORF">ZIOFF_016682</name>
</gene>
<accession>A0A8J5LXG7</accession>
<keyword evidence="7" id="KW-1185">Reference proteome</keyword>
<dbReference type="InterPro" id="IPR002068">
    <property type="entry name" value="A-crystallin/Hsp20_dom"/>
</dbReference>
<evidence type="ECO:0000259" key="5">
    <source>
        <dbReference type="PROSITE" id="PS01031"/>
    </source>
</evidence>
<name>A0A8J5LXG7_ZINOF</name>
<comment type="similarity">
    <text evidence="2 3">Belongs to the small heat shock protein (HSP20) family.</text>
</comment>
<organism evidence="6 7">
    <name type="scientific">Zingiber officinale</name>
    <name type="common">Ginger</name>
    <name type="synonym">Amomum zingiber</name>
    <dbReference type="NCBI Taxonomy" id="94328"/>
    <lineage>
        <taxon>Eukaryota</taxon>
        <taxon>Viridiplantae</taxon>
        <taxon>Streptophyta</taxon>
        <taxon>Embryophyta</taxon>
        <taxon>Tracheophyta</taxon>
        <taxon>Spermatophyta</taxon>
        <taxon>Magnoliopsida</taxon>
        <taxon>Liliopsida</taxon>
        <taxon>Zingiberales</taxon>
        <taxon>Zingiberaceae</taxon>
        <taxon>Zingiber</taxon>
    </lineage>
</organism>
<proteinExistence type="inferred from homology"/>
<evidence type="ECO:0000256" key="3">
    <source>
        <dbReference type="RuleBase" id="RU003616"/>
    </source>
</evidence>
<evidence type="ECO:0000313" key="6">
    <source>
        <dbReference type="EMBL" id="KAG6526681.1"/>
    </source>
</evidence>
<dbReference type="SUPFAM" id="SSF49764">
    <property type="entry name" value="HSP20-like chaperones"/>
    <property type="match status" value="3"/>
</dbReference>
<dbReference type="Gene3D" id="2.60.40.790">
    <property type="match status" value="3"/>
</dbReference>
<keyword evidence="1" id="KW-0346">Stress response</keyword>
<evidence type="ECO:0000256" key="2">
    <source>
        <dbReference type="PROSITE-ProRule" id="PRU00285"/>
    </source>
</evidence>
<dbReference type="InterPro" id="IPR031107">
    <property type="entry name" value="Small_HSP"/>
</dbReference>
<reference evidence="6 7" key="1">
    <citation type="submission" date="2020-08" db="EMBL/GenBank/DDBJ databases">
        <title>Plant Genome Project.</title>
        <authorList>
            <person name="Zhang R.-G."/>
        </authorList>
    </citation>
    <scope>NUCLEOTIDE SEQUENCE [LARGE SCALE GENOMIC DNA]</scope>
    <source>
        <tissue evidence="6">Rhizome</tissue>
    </source>
</reference>
<dbReference type="AlphaFoldDB" id="A0A8J5LXG7"/>